<organism evidence="2 3">
    <name type="scientific">Pseudoalteromonas shioyasakiensis</name>
    <dbReference type="NCBI Taxonomy" id="1190813"/>
    <lineage>
        <taxon>Bacteria</taxon>
        <taxon>Pseudomonadati</taxon>
        <taxon>Pseudomonadota</taxon>
        <taxon>Gammaproteobacteria</taxon>
        <taxon>Alteromonadales</taxon>
        <taxon>Pseudoalteromonadaceae</taxon>
        <taxon>Pseudoalteromonas</taxon>
    </lineage>
</organism>
<dbReference type="SUPFAM" id="SSF46689">
    <property type="entry name" value="Homeodomain-like"/>
    <property type="match status" value="1"/>
</dbReference>
<keyword evidence="3" id="KW-1185">Reference proteome</keyword>
<comment type="caution">
    <text evidence="2">The sequence shown here is derived from an EMBL/GenBank/DDBJ whole genome shotgun (WGS) entry which is preliminary data.</text>
</comment>
<name>A0ABT6U184_9GAMM</name>
<accession>A0ABT6U184</accession>
<evidence type="ECO:0000313" key="2">
    <source>
        <dbReference type="EMBL" id="MDI4669930.1"/>
    </source>
</evidence>
<dbReference type="InterPro" id="IPR009057">
    <property type="entry name" value="Homeodomain-like_sf"/>
</dbReference>
<proteinExistence type="predicted"/>
<protein>
    <submittedName>
        <fullName evidence="2">IS630 family transposase</fullName>
    </submittedName>
</protein>
<dbReference type="Proteomes" id="UP001156974">
    <property type="component" value="Unassembled WGS sequence"/>
</dbReference>
<gene>
    <name evidence="2" type="ORF">MKZ47_12715</name>
</gene>
<evidence type="ECO:0000313" key="3">
    <source>
        <dbReference type="Proteomes" id="UP001156974"/>
    </source>
</evidence>
<dbReference type="NCBIfam" id="NF033545">
    <property type="entry name" value="transpos_IS630"/>
    <property type="match status" value="1"/>
</dbReference>
<dbReference type="InterPro" id="IPR036397">
    <property type="entry name" value="RNaseH_sf"/>
</dbReference>
<dbReference type="EMBL" id="JAKUMG010000006">
    <property type="protein sequence ID" value="MDI4669930.1"/>
    <property type="molecule type" value="Genomic_DNA"/>
</dbReference>
<dbReference type="InterPro" id="IPR047655">
    <property type="entry name" value="Transpos_IS630-like"/>
</dbReference>
<feature type="domain" description="Tc1-like transposase DDE" evidence="1">
    <location>
        <begin position="182"/>
        <end position="333"/>
    </location>
</feature>
<dbReference type="Gene3D" id="3.30.420.10">
    <property type="entry name" value="Ribonuclease H-like superfamily/Ribonuclease H"/>
    <property type="match status" value="1"/>
</dbReference>
<dbReference type="InterPro" id="IPR038717">
    <property type="entry name" value="Tc1-like_DDE_dom"/>
</dbReference>
<evidence type="ECO:0000259" key="1">
    <source>
        <dbReference type="Pfam" id="PF13358"/>
    </source>
</evidence>
<sequence>MNRKYIVELSEEEKQELVDYCKKGMVNVRKYKRAAILLKADRCRYTTEQICEAVQVSSSTVFRVKRQFVEENLAAAMNEGARSGAMRKTSAKDDATLIATACTRPPTGHSRWTLSLLGERLVTLTDLDSISYETIRRRLKENALKPWQKKMWCVATMDAEYIARMEHVLELYAEPADELNPIINFDEAMKQLVDDTRPAQPMKPGQTKRLDYEYKRVGVANLFVFFDRHRGWRHVKATERKTKIDFANCMRDLVDLHYPHANKIKVVLDNLSTHTEGALYKAFSPQEARRILNKLELHYTPKHASWLNMVEIEIGNMNKQCLDRRIASMEELKTELAAWEWSRNKERTSINWLFNVESAREKLERAYGALN</sequence>
<reference evidence="2 3" key="1">
    <citation type="submission" date="2022-02" db="EMBL/GenBank/DDBJ databases">
        <title>Genome analysis of Beneficial Microorganisms for Coral consortium from Pocillopora damicornis.</title>
        <authorList>
            <person name="Rosado P.M."/>
            <person name="Cardoso P.M."/>
            <person name="Rosado J.G."/>
            <person name="Schultz J."/>
            <person name="Rocha U."/>
            <person name="Costa T.K."/>
            <person name="Peixoto R.S."/>
        </authorList>
    </citation>
    <scope>NUCLEOTIDE SEQUENCE [LARGE SCALE GENOMIC DNA]</scope>
    <source>
        <strain evidence="2 3">BMC5</strain>
    </source>
</reference>
<dbReference type="Pfam" id="PF13358">
    <property type="entry name" value="DDE_3"/>
    <property type="match status" value="1"/>
</dbReference>
<dbReference type="RefSeq" id="WP_282666861.1">
    <property type="nucleotide sequence ID" value="NZ_JAKUMG010000006.1"/>
</dbReference>
<dbReference type="Pfam" id="PF13551">
    <property type="entry name" value="HTH_29"/>
    <property type="match status" value="1"/>
</dbReference>